<dbReference type="PANTHER" id="PTHR31904:SF1">
    <property type="entry name" value="BYPASS OF STOP CODON PROTEIN 5-RELATED"/>
    <property type="match status" value="1"/>
</dbReference>
<gene>
    <name evidence="2" type="ORF">PFICI_04434</name>
</gene>
<feature type="region of interest" description="Disordered" evidence="1">
    <location>
        <begin position="339"/>
        <end position="379"/>
    </location>
</feature>
<dbReference type="RefSeq" id="XP_007831206.1">
    <property type="nucleotide sequence ID" value="XM_007833015.1"/>
</dbReference>
<dbReference type="AlphaFoldDB" id="W3X8V7"/>
<dbReference type="OrthoDB" id="2283785at2759"/>
<reference evidence="3" key="1">
    <citation type="journal article" date="2015" name="BMC Genomics">
        <title>Genomic and transcriptomic analysis of the endophytic fungus Pestalotiopsis fici reveals its lifestyle and high potential for synthesis of natural products.</title>
        <authorList>
            <person name="Wang X."/>
            <person name="Zhang X."/>
            <person name="Liu L."/>
            <person name="Xiang M."/>
            <person name="Wang W."/>
            <person name="Sun X."/>
            <person name="Che Y."/>
            <person name="Guo L."/>
            <person name="Liu G."/>
            <person name="Guo L."/>
            <person name="Wang C."/>
            <person name="Yin W.B."/>
            <person name="Stadler M."/>
            <person name="Zhang X."/>
            <person name="Liu X."/>
        </authorList>
    </citation>
    <scope>NUCLEOTIDE SEQUENCE [LARGE SCALE GENOMIC DNA]</scope>
    <source>
        <strain evidence="3">W106-1 / CGMCC3.15140</strain>
    </source>
</reference>
<name>W3X8V7_PESFW</name>
<dbReference type="Gene3D" id="2.60.40.640">
    <property type="match status" value="1"/>
</dbReference>
<evidence type="ECO:0000256" key="1">
    <source>
        <dbReference type="SAM" id="MobiDB-lite"/>
    </source>
</evidence>
<dbReference type="eggNOG" id="ENOG502QSAC">
    <property type="taxonomic scope" value="Eukaryota"/>
</dbReference>
<evidence type="ECO:0000313" key="2">
    <source>
        <dbReference type="EMBL" id="ETS82558.1"/>
    </source>
</evidence>
<dbReference type="PANTHER" id="PTHR31904">
    <property type="entry name" value="BYPASS OF STOP CODON PROTEIN 5-RELATED"/>
    <property type="match status" value="1"/>
</dbReference>
<dbReference type="STRING" id="1229662.W3X8V7"/>
<dbReference type="InParanoid" id="W3X8V7"/>
<organism evidence="2 3">
    <name type="scientific">Pestalotiopsis fici (strain W106-1 / CGMCC3.15140)</name>
    <dbReference type="NCBI Taxonomy" id="1229662"/>
    <lineage>
        <taxon>Eukaryota</taxon>
        <taxon>Fungi</taxon>
        <taxon>Dikarya</taxon>
        <taxon>Ascomycota</taxon>
        <taxon>Pezizomycotina</taxon>
        <taxon>Sordariomycetes</taxon>
        <taxon>Xylariomycetidae</taxon>
        <taxon>Amphisphaeriales</taxon>
        <taxon>Sporocadaceae</taxon>
        <taxon>Pestalotiopsis</taxon>
    </lineage>
</organism>
<dbReference type="InterPro" id="IPR014752">
    <property type="entry name" value="Arrestin-like_C"/>
</dbReference>
<dbReference type="OMA" id="FHSCLMS"/>
<dbReference type="HOGENOM" id="CLU_032323_1_0_1"/>
<dbReference type="KEGG" id="pfy:PFICI_04434"/>
<dbReference type="InterPro" id="IPR039634">
    <property type="entry name" value="Bul1-like"/>
</dbReference>
<feature type="compositionally biased region" description="Basic and acidic residues" evidence="1">
    <location>
        <begin position="359"/>
        <end position="378"/>
    </location>
</feature>
<dbReference type="Proteomes" id="UP000030651">
    <property type="component" value="Unassembled WGS sequence"/>
</dbReference>
<dbReference type="EMBL" id="KI912111">
    <property type="protein sequence ID" value="ETS82558.1"/>
    <property type="molecule type" value="Genomic_DNA"/>
</dbReference>
<accession>W3X8V7</accession>
<keyword evidence="3" id="KW-1185">Reference proteome</keyword>
<sequence>MFSSSGQETAAVGNVTQMFAGIKSNMTIQLDNHYATRVYTSASSISGHTKIQVAKDTPFDKVQILLLGTTKTRMDGVRAPHTTSHTFLKLEMPIPDSSYPGSRIYRAGQTYDIPFNFVVPNQLTINACNHKVDTSAVHDTHLNLPPSMGPWSGQDDMSPEMARVEYCIVARVLAEEDRHGKRARILEASQQIRVLPAHAEHAPLAIGPKDAVYKMSKSKTMRKSLLSGKVGKVTVSAKQPGAIMLSPDGATASKTVAHVDLVFDPASAQSLPPRVIGVSSKVTALTYYCNGAIRSFPNMGDWTRVYGADSRGSYPTATSISAIPIDNCNWQQSLKGETRRGSTYSADTASTNGSDILSDTDRSNHDESRSRRGSKDSTKYASPVYHTASLKIPIELPTHKKTFIPSFHSCIASRAYVLWMTVSLSCSGNSYSIMVGVPLQVGVESSDAVLESLEPPSFETAVQEAEIDDFLRPRSLVMPDVVFERHGLPGYADLMSGRMVAVN</sequence>
<dbReference type="GeneID" id="19269447"/>
<proteinExistence type="predicted"/>
<feature type="compositionally biased region" description="Polar residues" evidence="1">
    <location>
        <begin position="339"/>
        <end position="357"/>
    </location>
</feature>
<protein>
    <recommendedName>
        <fullName evidence="4">Arrestin-like N-terminal domain-containing protein</fullName>
    </recommendedName>
</protein>
<evidence type="ECO:0008006" key="4">
    <source>
        <dbReference type="Google" id="ProtNLM"/>
    </source>
</evidence>
<evidence type="ECO:0000313" key="3">
    <source>
        <dbReference type="Proteomes" id="UP000030651"/>
    </source>
</evidence>